<proteinExistence type="predicted"/>
<name>A2SIB7_METPP</name>
<dbReference type="Proteomes" id="UP000000366">
    <property type="component" value="Chromosome"/>
</dbReference>
<dbReference type="STRING" id="420662.Mpe_A2350"/>
<dbReference type="EMBL" id="CP000555">
    <property type="protein sequence ID" value="ABM95306.1"/>
    <property type="molecule type" value="Genomic_DNA"/>
</dbReference>
<dbReference type="KEGG" id="mpt:Mpe_A2350"/>
<evidence type="ECO:0000256" key="1">
    <source>
        <dbReference type="SAM" id="MobiDB-lite"/>
    </source>
</evidence>
<dbReference type="HOGENOM" id="CLU_1018665_0_0_4"/>
<dbReference type="AlphaFoldDB" id="A2SIB7"/>
<reference evidence="2 3" key="1">
    <citation type="journal article" date="2007" name="J. Bacteriol.">
        <title>Whole-genome analysis of the methyl tert-butyl ether-degrading beta-proteobacterium Methylibium petroleiphilum PM1.</title>
        <authorList>
            <person name="Kane S.R."/>
            <person name="Chakicherla A.Y."/>
            <person name="Chain P.S.G."/>
            <person name="Schmidt R."/>
            <person name="Shin M.W."/>
            <person name="Legler T.C."/>
            <person name="Scow K.M."/>
            <person name="Larimer F.W."/>
            <person name="Lucas S.M."/>
            <person name="Richardson P.M."/>
            <person name="Hristova K.R."/>
        </authorList>
    </citation>
    <scope>NUCLEOTIDE SEQUENCE [LARGE SCALE GENOMIC DNA]</scope>
    <source>
        <strain evidence="3">ATCC BAA-1232 / LMG 22953 / PM1</strain>
    </source>
</reference>
<evidence type="ECO:0000313" key="2">
    <source>
        <dbReference type="EMBL" id="ABM95306.1"/>
    </source>
</evidence>
<evidence type="ECO:0000313" key="3">
    <source>
        <dbReference type="Proteomes" id="UP000000366"/>
    </source>
</evidence>
<accession>A2SIB7</accession>
<feature type="region of interest" description="Disordered" evidence="1">
    <location>
        <begin position="83"/>
        <end position="104"/>
    </location>
</feature>
<protein>
    <submittedName>
        <fullName evidence="2">Uncharacterized protein</fullName>
    </submittedName>
</protein>
<sequence length="273" mass="29177">MKKKSPDVGARMGCGLLVVVERQPVQHGRVGIEHQHANVSERSQVQHFHEGFRHALGPVLLPQLFGRDALDMLQVRIRPGGGDQLHADRRAVGNAEGDEQKAARRGDVRQFGEEATGLLGDVRRTDFPGTAEEAGLEAQAAYHLARGFLGVGIADVQRLAGFFGHDGVDEVSGDAVAGALRVQLGRHDLALGDQREVVAEDAGMALDLAVRQVRLRDVQRQIAQRAVVVVGNRQQPLHGQAIVAADEGIVGMGHGIPPAEDGRGNPLPGIEPQ</sequence>
<gene>
    <name evidence="2" type="ordered locus">Mpe_A2350</name>
</gene>
<organism evidence="2 3">
    <name type="scientific">Methylibium petroleiphilum (strain ATCC BAA-1232 / LMG 22953 / PM1)</name>
    <dbReference type="NCBI Taxonomy" id="420662"/>
    <lineage>
        <taxon>Bacteria</taxon>
        <taxon>Pseudomonadati</taxon>
        <taxon>Pseudomonadota</taxon>
        <taxon>Betaproteobacteria</taxon>
        <taxon>Burkholderiales</taxon>
        <taxon>Sphaerotilaceae</taxon>
        <taxon>Methylibium</taxon>
    </lineage>
</organism>
<dbReference type="eggNOG" id="ENOG5034646">
    <property type="taxonomic scope" value="Bacteria"/>
</dbReference>
<keyword evidence="3" id="KW-1185">Reference proteome</keyword>